<evidence type="ECO:0000313" key="1">
    <source>
        <dbReference type="EMBL" id="CBX28181.1"/>
    </source>
</evidence>
<dbReference type="AlphaFoldDB" id="E1YC87"/>
<protein>
    <submittedName>
        <fullName evidence="1">Uncharacterized protein</fullName>
    </submittedName>
</protein>
<name>E1YC87_9BACT</name>
<dbReference type="EMBL" id="FR695868">
    <property type="protein sequence ID" value="CBX28181.1"/>
    <property type="molecule type" value="Genomic_DNA"/>
</dbReference>
<accession>E1YC87</accession>
<reference evidence="1" key="1">
    <citation type="journal article" date="2011" name="Environ. Microbiol.">
        <title>Genomic insights into the metabolic potential of the polycyclic aromatic hydrocarbon degrading sulfate-reducing Deltaproteobacterium N47.</title>
        <authorList>
            <person name="Bergmann F."/>
            <person name="Selesi D."/>
            <person name="Weinmaier T."/>
            <person name="Tischler P."/>
            <person name="Rattei T."/>
            <person name="Meckenstock R.U."/>
        </authorList>
    </citation>
    <scope>NUCLEOTIDE SEQUENCE</scope>
</reference>
<proteinExistence type="predicted"/>
<organism evidence="1">
    <name type="scientific">uncultured Desulfobacterium sp</name>
    <dbReference type="NCBI Taxonomy" id="201089"/>
    <lineage>
        <taxon>Bacteria</taxon>
        <taxon>Pseudomonadati</taxon>
        <taxon>Thermodesulfobacteriota</taxon>
        <taxon>Desulfobacteria</taxon>
        <taxon>Desulfobacterales</taxon>
        <taxon>Desulfobacteriaceae</taxon>
        <taxon>Desulfobacterium</taxon>
        <taxon>environmental samples</taxon>
    </lineage>
</organism>
<gene>
    <name evidence="1" type="ORF">N47_G35050</name>
</gene>
<sequence length="40" mass="4649">MNVIFGHQIEEHRKVCRNIVIEAEKLLTNELISKRLKAAC</sequence>